<dbReference type="PRINTS" id="PR00189">
    <property type="entry name" value="TRNSTHYRETIN"/>
</dbReference>
<evidence type="ECO:0000259" key="9">
    <source>
        <dbReference type="Pfam" id="PF00576"/>
    </source>
</evidence>
<feature type="binding site" evidence="8">
    <location>
        <position position="183"/>
    </location>
    <ligand>
        <name>substrate</name>
    </ligand>
</feature>
<comment type="catalytic activity">
    <reaction evidence="1">
        <text>5-hydroxyisourate + H2O = 5-hydroxy-2-oxo-4-ureido-2,5-dihydro-1H-imidazole-5-carboxylate + H(+)</text>
        <dbReference type="Rhea" id="RHEA:23736"/>
        <dbReference type="ChEBI" id="CHEBI:15377"/>
        <dbReference type="ChEBI" id="CHEBI:15378"/>
        <dbReference type="ChEBI" id="CHEBI:18072"/>
        <dbReference type="ChEBI" id="CHEBI:58639"/>
        <dbReference type="EC" id="3.5.2.17"/>
    </reaction>
</comment>
<dbReference type="NCBIfam" id="TIGR03164">
    <property type="entry name" value="UHCUDC"/>
    <property type="match status" value="1"/>
</dbReference>
<evidence type="ECO:0000259" key="10">
    <source>
        <dbReference type="Pfam" id="PF09349"/>
    </source>
</evidence>
<dbReference type="InterPro" id="IPR036778">
    <property type="entry name" value="OHCU_decarboxylase_sf"/>
</dbReference>
<feature type="binding site" evidence="8">
    <location>
        <position position="289"/>
    </location>
    <ligand>
        <name>substrate</name>
    </ligand>
</feature>
<dbReference type="InterPro" id="IPR023419">
    <property type="entry name" value="Transthyretin_CS"/>
</dbReference>
<evidence type="ECO:0000256" key="1">
    <source>
        <dbReference type="ARBA" id="ARBA00001043"/>
    </source>
</evidence>
<dbReference type="InterPro" id="IPR017580">
    <property type="entry name" value="OHCU_decarboxylase-1"/>
</dbReference>
<keyword evidence="7 11" id="KW-0456">Lyase</keyword>
<dbReference type="PROSITE" id="PS00769">
    <property type="entry name" value="TRANSTHYRETIN_2"/>
    <property type="match status" value="1"/>
</dbReference>
<dbReference type="PROSITE" id="PS00768">
    <property type="entry name" value="TRANSTHYRETIN_1"/>
    <property type="match status" value="1"/>
</dbReference>
<evidence type="ECO:0000256" key="6">
    <source>
        <dbReference type="ARBA" id="ARBA00022801"/>
    </source>
</evidence>
<feature type="domain" description="Transthyretin/hydroxyisourate hydrolase" evidence="9">
    <location>
        <begin position="180"/>
        <end position="291"/>
    </location>
</feature>
<dbReference type="Pfam" id="PF09349">
    <property type="entry name" value="OHCU_decarbox"/>
    <property type="match status" value="1"/>
</dbReference>
<organism evidence="11 12">
    <name type="scientific">Gluconacetobacter diazotrophicus</name>
    <name type="common">Acetobacter diazotrophicus</name>
    <dbReference type="NCBI Taxonomy" id="33996"/>
    <lineage>
        <taxon>Bacteria</taxon>
        <taxon>Pseudomonadati</taxon>
        <taxon>Pseudomonadota</taxon>
        <taxon>Alphaproteobacteria</taxon>
        <taxon>Acetobacterales</taxon>
        <taxon>Acetobacteraceae</taxon>
        <taxon>Gluconacetobacter</taxon>
    </lineage>
</organism>
<dbReference type="PANTHER" id="PTHR43466:SF1">
    <property type="entry name" value="2-OXO-4-HYDROXY-4-CARBOXY-5-UREIDOIMIDAZOLINE DECARBOXYLASE-RELATED"/>
    <property type="match status" value="1"/>
</dbReference>
<dbReference type="InterPro" id="IPR023418">
    <property type="entry name" value="Thyroxine_BS"/>
</dbReference>
<evidence type="ECO:0000313" key="11">
    <source>
        <dbReference type="EMBL" id="MBB2157338.1"/>
    </source>
</evidence>
<keyword evidence="5" id="KW-0210">Decarboxylase</keyword>
<sequence length="292" mass="31527">MTIGIMDRVNRLDPADFVALFGALYEHSPWVAARAASLRPFPDPDAMLAAMNQVLDRATDAEKLALVRAHPELARRAGVDPTLTQASAAEQASAGLDRLSPEEYARFNRLNDAYAARFAMPFVICVRLSDKDFILSEMERRVVHTPEQEVRTAIVEIGKIARLRLADALARLEKEAVITLSSHVLDLVSGRPAAGMDITLWSGATRLFSGRTNGDGRCPDLAGIGALAPGAYRLEFGVAAYFRGQGVALSDPPFLDIVPIAFGIAPPVDGKGGHYHVPLLVSPYGFSTYRGS</sequence>
<dbReference type="GO" id="GO:0051997">
    <property type="term" value="F:2-oxo-4-hydroxy-4-carboxy-5-ureidoimidazoline decarboxylase activity"/>
    <property type="evidence" value="ECO:0007669"/>
    <property type="project" value="UniProtKB-EC"/>
</dbReference>
<dbReference type="SUPFAM" id="SSF49472">
    <property type="entry name" value="Transthyretin (synonym: prealbumin)"/>
    <property type="match status" value="1"/>
</dbReference>
<dbReference type="CDD" id="cd05822">
    <property type="entry name" value="TLP_HIUase"/>
    <property type="match status" value="1"/>
</dbReference>
<dbReference type="PANTHER" id="PTHR43466">
    <property type="entry name" value="2-OXO-4-HYDROXY-4-CARBOXY-5-UREIDOIMIDAZOLINE DECARBOXYLASE-RELATED"/>
    <property type="match status" value="1"/>
</dbReference>
<feature type="binding site" evidence="8">
    <location>
        <position position="217"/>
    </location>
    <ligand>
        <name>substrate</name>
    </ligand>
</feature>
<evidence type="ECO:0000256" key="2">
    <source>
        <dbReference type="ARBA" id="ARBA00001163"/>
    </source>
</evidence>
<name>A0A7W4I6T1_GLUDI</name>
<keyword evidence="4" id="KW-0659">Purine metabolism</keyword>
<protein>
    <submittedName>
        <fullName evidence="11">2-oxo-4-hydroxy-4-carboxy-5-ureidoimidazoline decarboxylase</fullName>
        <ecNumber evidence="11">4.1.1.97</ecNumber>
    </submittedName>
</protein>
<feature type="domain" description="Oxo-4-hydroxy-4-carboxy-5-ureidoimidazoline decarboxylase" evidence="10">
    <location>
        <begin position="10"/>
        <end position="166"/>
    </location>
</feature>
<dbReference type="EMBL" id="JABEQG010000028">
    <property type="protein sequence ID" value="MBB2157338.1"/>
    <property type="molecule type" value="Genomic_DNA"/>
</dbReference>
<dbReference type="InterPro" id="IPR014306">
    <property type="entry name" value="Hydroxyisourate_hydrolase"/>
</dbReference>
<evidence type="ECO:0000256" key="7">
    <source>
        <dbReference type="ARBA" id="ARBA00023239"/>
    </source>
</evidence>
<evidence type="ECO:0000256" key="8">
    <source>
        <dbReference type="PIRSR" id="PIRSR600895-51"/>
    </source>
</evidence>
<dbReference type="GO" id="GO:0033971">
    <property type="term" value="F:hydroxyisourate hydrolase activity"/>
    <property type="evidence" value="ECO:0007669"/>
    <property type="project" value="UniProtKB-EC"/>
</dbReference>
<accession>A0A7W4I6T1</accession>
<comment type="caution">
    <text evidence="11">The sequence shown here is derived from an EMBL/GenBank/DDBJ whole genome shotgun (WGS) entry which is preliminary data.</text>
</comment>
<comment type="pathway">
    <text evidence="3">Purine metabolism; urate degradation; (S)-allantoin from urate: step 3/3.</text>
</comment>
<dbReference type="Proteomes" id="UP000550787">
    <property type="component" value="Unassembled WGS sequence"/>
</dbReference>
<dbReference type="UniPathway" id="UPA00394">
    <property type="reaction ID" value="UER00652"/>
</dbReference>
<dbReference type="InterPro" id="IPR000895">
    <property type="entry name" value="Transthyretin/HIU_hydrolase"/>
</dbReference>
<dbReference type="SUPFAM" id="SSF158694">
    <property type="entry name" value="UraD-Like"/>
    <property type="match status" value="1"/>
</dbReference>
<comment type="catalytic activity">
    <reaction evidence="2">
        <text>5-hydroxy-2-oxo-4-ureido-2,5-dihydro-1H-imidazole-5-carboxylate + H(+) = (S)-allantoin + CO2</text>
        <dbReference type="Rhea" id="RHEA:26301"/>
        <dbReference type="ChEBI" id="CHEBI:15378"/>
        <dbReference type="ChEBI" id="CHEBI:15678"/>
        <dbReference type="ChEBI" id="CHEBI:16526"/>
        <dbReference type="ChEBI" id="CHEBI:58639"/>
        <dbReference type="EC" id="4.1.1.97"/>
    </reaction>
</comment>
<evidence type="ECO:0000313" key="12">
    <source>
        <dbReference type="Proteomes" id="UP000550787"/>
    </source>
</evidence>
<dbReference type="Pfam" id="PF00576">
    <property type="entry name" value="Transthyretin"/>
    <property type="match status" value="1"/>
</dbReference>
<dbReference type="Gene3D" id="2.60.40.180">
    <property type="entry name" value="Transthyretin/hydroxyisourate hydrolase domain"/>
    <property type="match status" value="1"/>
</dbReference>
<dbReference type="AlphaFoldDB" id="A0A7W4I6T1"/>
<dbReference type="InterPro" id="IPR018020">
    <property type="entry name" value="OHCU_decarboxylase"/>
</dbReference>
<evidence type="ECO:0000256" key="5">
    <source>
        <dbReference type="ARBA" id="ARBA00022793"/>
    </source>
</evidence>
<reference evidence="11 12" key="1">
    <citation type="submission" date="2020-04" db="EMBL/GenBank/DDBJ databases">
        <title>Description of novel Gluconacetobacter.</title>
        <authorList>
            <person name="Sombolestani A."/>
        </authorList>
    </citation>
    <scope>NUCLEOTIDE SEQUENCE [LARGE SCALE GENOMIC DNA]</scope>
    <source>
        <strain evidence="11 12">LMG 7603</strain>
    </source>
</reference>
<evidence type="ECO:0000256" key="3">
    <source>
        <dbReference type="ARBA" id="ARBA00004754"/>
    </source>
</evidence>
<evidence type="ECO:0000256" key="4">
    <source>
        <dbReference type="ARBA" id="ARBA00022631"/>
    </source>
</evidence>
<keyword evidence="6" id="KW-0378">Hydrolase</keyword>
<dbReference type="Gene3D" id="1.10.3330.10">
    <property type="entry name" value="Oxo-4-hydroxy-4-carboxy-5-ureidoimidazoline decarboxylase"/>
    <property type="match status" value="1"/>
</dbReference>
<dbReference type="GO" id="GO:0006144">
    <property type="term" value="P:purine nucleobase metabolic process"/>
    <property type="evidence" value="ECO:0007669"/>
    <property type="project" value="UniProtKB-KW"/>
</dbReference>
<dbReference type="InterPro" id="IPR036817">
    <property type="entry name" value="Transthyretin/HIU_hydrolase_sf"/>
</dbReference>
<dbReference type="EC" id="4.1.1.97" evidence="11"/>
<proteinExistence type="predicted"/>
<dbReference type="GO" id="GO:0000255">
    <property type="term" value="P:allantoin metabolic process"/>
    <property type="evidence" value="ECO:0007669"/>
    <property type="project" value="InterPro"/>
</dbReference>
<dbReference type="NCBIfam" id="TIGR02962">
    <property type="entry name" value="hdxy_isourate"/>
    <property type="match status" value="1"/>
</dbReference>
<dbReference type="GO" id="GO:0019628">
    <property type="term" value="P:urate catabolic process"/>
    <property type="evidence" value="ECO:0007669"/>
    <property type="project" value="UniProtKB-UniPathway"/>
</dbReference>
<dbReference type="InterPro" id="IPR023416">
    <property type="entry name" value="Transthyretin/HIU_hydrolase_d"/>
</dbReference>
<gene>
    <name evidence="11" type="primary">uraD</name>
    <name evidence="11" type="ORF">HLH33_13615</name>
</gene>